<dbReference type="SUPFAM" id="SSF53448">
    <property type="entry name" value="Nucleotide-diphospho-sugar transferases"/>
    <property type="match status" value="1"/>
</dbReference>
<dbReference type="Gene3D" id="3.90.550.10">
    <property type="entry name" value="Spore Coat Polysaccharide Biosynthesis Protein SpsA, Chain A"/>
    <property type="match status" value="1"/>
</dbReference>
<keyword evidence="3 5" id="KW-0808">Transferase</keyword>
<dbReference type="STRING" id="927664.SAMN05421780_107115"/>
<dbReference type="PANTHER" id="PTHR43630">
    <property type="entry name" value="POLY-BETA-1,6-N-ACETYL-D-GLUCOSAMINE SYNTHASE"/>
    <property type="match status" value="1"/>
</dbReference>
<accession>A0A1I1KLT8</accession>
<dbReference type="Pfam" id="PF13641">
    <property type="entry name" value="Glyco_tranf_2_3"/>
    <property type="match status" value="1"/>
</dbReference>
<organism evidence="5 6">
    <name type="scientific">Flexibacter flexilis DSM 6793</name>
    <dbReference type="NCBI Taxonomy" id="927664"/>
    <lineage>
        <taxon>Bacteria</taxon>
        <taxon>Pseudomonadati</taxon>
        <taxon>Bacteroidota</taxon>
        <taxon>Cytophagia</taxon>
        <taxon>Cytophagales</taxon>
        <taxon>Flexibacteraceae</taxon>
        <taxon>Flexibacter</taxon>
    </lineage>
</organism>
<evidence type="ECO:0000313" key="5">
    <source>
        <dbReference type="EMBL" id="SFC61545.1"/>
    </source>
</evidence>
<dbReference type="GO" id="GO:0016757">
    <property type="term" value="F:glycosyltransferase activity"/>
    <property type="evidence" value="ECO:0007669"/>
    <property type="project" value="UniProtKB-KW"/>
</dbReference>
<comment type="similarity">
    <text evidence="1">Belongs to the glycosyltransferase 2 family.</text>
</comment>
<evidence type="ECO:0000256" key="4">
    <source>
        <dbReference type="SAM" id="Phobius"/>
    </source>
</evidence>
<keyword evidence="4" id="KW-1133">Transmembrane helix</keyword>
<feature type="transmembrane region" description="Helical" evidence="4">
    <location>
        <begin position="286"/>
        <end position="305"/>
    </location>
</feature>
<feature type="transmembrane region" description="Helical" evidence="4">
    <location>
        <begin position="344"/>
        <end position="368"/>
    </location>
</feature>
<dbReference type="Proteomes" id="UP000199514">
    <property type="component" value="Unassembled WGS sequence"/>
</dbReference>
<keyword evidence="4" id="KW-0812">Transmembrane</keyword>
<reference evidence="5 6" key="1">
    <citation type="submission" date="2016-10" db="EMBL/GenBank/DDBJ databases">
        <authorList>
            <person name="de Groot N.N."/>
        </authorList>
    </citation>
    <scope>NUCLEOTIDE SEQUENCE [LARGE SCALE GENOMIC DNA]</scope>
    <source>
        <strain evidence="5 6">DSM 6793</strain>
    </source>
</reference>
<evidence type="ECO:0000256" key="2">
    <source>
        <dbReference type="ARBA" id="ARBA00022676"/>
    </source>
</evidence>
<dbReference type="OrthoDB" id="9800276at2"/>
<keyword evidence="6" id="KW-1185">Reference proteome</keyword>
<keyword evidence="4" id="KW-0472">Membrane</keyword>
<dbReference type="InterPro" id="IPR029044">
    <property type="entry name" value="Nucleotide-diphossugar_trans"/>
</dbReference>
<evidence type="ECO:0000256" key="1">
    <source>
        <dbReference type="ARBA" id="ARBA00006739"/>
    </source>
</evidence>
<dbReference type="RefSeq" id="WP_091513225.1">
    <property type="nucleotide sequence ID" value="NZ_FOLE01000007.1"/>
</dbReference>
<evidence type="ECO:0000256" key="3">
    <source>
        <dbReference type="ARBA" id="ARBA00022679"/>
    </source>
</evidence>
<name>A0A1I1KLT8_9BACT</name>
<dbReference type="AlphaFoldDB" id="A0A1I1KLT8"/>
<sequence length="374" mass="42648">MSSFIIGLVAVFAVCFLIQIIFITGYFTRLGSYVSSPTGTATPSRMGISVVCCAHNETENLQKLIPALLAQQYPNFEIIIVDDRSGDEMYDYMLALERQEKKVKLVRIDHTPDGMNFKKFALTMGIKAAQFPHVLLTDADCLPASEHWIAQMAACFTPETKIVLGYSLYRPYKGLLNALIRYETLFTCTQYLSMAIARNPYMGIGRNLAYTKDIFLENKGFFEHIAITGGDDDLFINRVATTSNTAICISPESLTWSEPKHTFKTWYRQKQRHLSVGKYYRLKDQWWLGLLSLSHVGVWVAGLWLCAMPEPFWAIGLAGLVLRSGLHTWTMARNARKLNETLGWYMMPLLDFLQVLYPVFFTVPALILRRKSWN</sequence>
<proteinExistence type="inferred from homology"/>
<dbReference type="EMBL" id="FOLE01000007">
    <property type="protein sequence ID" value="SFC61545.1"/>
    <property type="molecule type" value="Genomic_DNA"/>
</dbReference>
<keyword evidence="2" id="KW-0328">Glycosyltransferase</keyword>
<feature type="transmembrane region" description="Helical" evidence="4">
    <location>
        <begin position="6"/>
        <end position="27"/>
    </location>
</feature>
<gene>
    <name evidence="5" type="ORF">SAMN05421780_107115</name>
</gene>
<evidence type="ECO:0000313" key="6">
    <source>
        <dbReference type="Proteomes" id="UP000199514"/>
    </source>
</evidence>
<protein>
    <submittedName>
        <fullName evidence="5">Glycosyltransferase, catalytic subunit of cellulose synthase and poly-beta-1,6-N-acetylglucosamine synthase</fullName>
    </submittedName>
</protein>
<dbReference type="PANTHER" id="PTHR43630:SF1">
    <property type="entry name" value="POLY-BETA-1,6-N-ACETYL-D-GLUCOSAMINE SYNTHASE"/>
    <property type="match status" value="1"/>
</dbReference>